<accession>K0S3X3</accession>
<dbReference type="AlphaFoldDB" id="K0S3X3"/>
<keyword evidence="2" id="KW-1185">Reference proteome</keyword>
<proteinExistence type="predicted"/>
<protein>
    <recommendedName>
        <fullName evidence="3">Sulfotransferase domain-containing protein</fullName>
    </recommendedName>
</protein>
<dbReference type="OrthoDB" id="47831at2759"/>
<evidence type="ECO:0008006" key="3">
    <source>
        <dbReference type="Google" id="ProtNLM"/>
    </source>
</evidence>
<evidence type="ECO:0000313" key="1">
    <source>
        <dbReference type="EMBL" id="EJK53587.1"/>
    </source>
</evidence>
<gene>
    <name evidence="1" type="ORF">THAOC_26948</name>
</gene>
<name>K0S3X3_THAOC</name>
<organism evidence="1 2">
    <name type="scientific">Thalassiosira oceanica</name>
    <name type="common">Marine diatom</name>
    <dbReference type="NCBI Taxonomy" id="159749"/>
    <lineage>
        <taxon>Eukaryota</taxon>
        <taxon>Sar</taxon>
        <taxon>Stramenopiles</taxon>
        <taxon>Ochrophyta</taxon>
        <taxon>Bacillariophyta</taxon>
        <taxon>Coscinodiscophyceae</taxon>
        <taxon>Thalassiosirophycidae</taxon>
        <taxon>Thalassiosirales</taxon>
        <taxon>Thalassiosiraceae</taxon>
        <taxon>Thalassiosira</taxon>
    </lineage>
</organism>
<sequence>MPTLSRIIRGALLAAIAFVLFGLFGHFQIHATLDRTQIHNDRPGPIDPASKREEVRLDRLPFLRELRDRGLDLSRRQQQRQSKLQVGKRFFSVKDLIIPQVIRNPRYRHLYRDDERNGRYFAYILNERFAFRHIFKNGGSAVEAQINRKQVNRRDIGSRRLVAVVRDPIEHFLSGWAECGSRNNLAETKPKKFDGKTYDTRIKRWLSVVMKPVDFNTIPSHQKRFYRCRAHSFPQANFLLLPLHDSQTNTRGNGTFPQLDLVGDLRELPAVLTLTGFRWSMTMGRESNRTNVAEDNADKQLLYPKRVDLLANGTLKLLCSFLSLDYYLFAFDPPPVCRDNLTLPLLNNLVAETF</sequence>
<dbReference type="EMBL" id="AGNL01037490">
    <property type="protein sequence ID" value="EJK53587.1"/>
    <property type="molecule type" value="Genomic_DNA"/>
</dbReference>
<comment type="caution">
    <text evidence="1">The sequence shown here is derived from an EMBL/GenBank/DDBJ whole genome shotgun (WGS) entry which is preliminary data.</text>
</comment>
<reference evidence="1 2" key="1">
    <citation type="journal article" date="2012" name="Genome Biol.">
        <title>Genome and low-iron response of an oceanic diatom adapted to chronic iron limitation.</title>
        <authorList>
            <person name="Lommer M."/>
            <person name="Specht M."/>
            <person name="Roy A.S."/>
            <person name="Kraemer L."/>
            <person name="Andreson R."/>
            <person name="Gutowska M.A."/>
            <person name="Wolf J."/>
            <person name="Bergner S.V."/>
            <person name="Schilhabel M.B."/>
            <person name="Klostermeier U.C."/>
            <person name="Beiko R.G."/>
            <person name="Rosenstiel P."/>
            <person name="Hippler M."/>
            <person name="Laroche J."/>
        </authorList>
    </citation>
    <scope>NUCLEOTIDE SEQUENCE [LARGE SCALE GENOMIC DNA]</scope>
    <source>
        <strain evidence="1 2">CCMP1005</strain>
    </source>
</reference>
<evidence type="ECO:0000313" key="2">
    <source>
        <dbReference type="Proteomes" id="UP000266841"/>
    </source>
</evidence>
<dbReference type="Proteomes" id="UP000266841">
    <property type="component" value="Unassembled WGS sequence"/>
</dbReference>